<evidence type="ECO:0000313" key="3">
    <source>
        <dbReference type="Proteomes" id="UP000183894"/>
    </source>
</evidence>
<dbReference type="InterPro" id="IPR006311">
    <property type="entry name" value="TAT_signal"/>
</dbReference>
<sequence>MTENRNQGGTDGGISRRGLFGASLAAASGIGLLSMTGSAMAQQDGTVYLRDARIGPSGSRESIGSREGWMYFETDTGNIYYDNDGSDWSKLGGGTAASGLTVIDGSGESSYSTGGSSVVYVDTSSIGQKITLTTDAASEVNGAPLEIYDIGGVAGDYPIRIEDSTGKYVTTLDVNQAYTELIYQDTQWLIKTSKGEGIWRTESDPQADITIPDSVVSRPSDNGSNPSTDNLGLKFSTSQEWPDFQARLSNNTAPITGTELVIGDTNGTDIASVDVSNKSANDVVTFNGVSLSANTSYSMFIRKANSEEVGWYDSPSFPYRSNDGNLSIDSGWADGDGTRSDYVWGIAEIGNISD</sequence>
<feature type="region of interest" description="Disordered" evidence="1">
    <location>
        <begin position="210"/>
        <end position="232"/>
    </location>
</feature>
<dbReference type="OrthoDB" id="387176at2157"/>
<evidence type="ECO:0000313" key="2">
    <source>
        <dbReference type="EMBL" id="SEL99728.1"/>
    </source>
</evidence>
<dbReference type="AlphaFoldDB" id="A0A1H7USU5"/>
<gene>
    <name evidence="2" type="ORF">SAMN04488691_11412</name>
</gene>
<dbReference type="RefSeq" id="WP_139198475.1">
    <property type="nucleotide sequence ID" value="NZ_FOAD01000014.1"/>
</dbReference>
<name>A0A1H7USU5_HALLR</name>
<organism evidence="2 3">
    <name type="scientific">Haloferax larsenii</name>
    <dbReference type="NCBI Taxonomy" id="302484"/>
    <lineage>
        <taxon>Archaea</taxon>
        <taxon>Methanobacteriati</taxon>
        <taxon>Methanobacteriota</taxon>
        <taxon>Stenosarchaea group</taxon>
        <taxon>Halobacteria</taxon>
        <taxon>Halobacteriales</taxon>
        <taxon>Haloferacaceae</taxon>
        <taxon>Haloferax</taxon>
    </lineage>
</organism>
<evidence type="ECO:0000256" key="1">
    <source>
        <dbReference type="SAM" id="MobiDB-lite"/>
    </source>
</evidence>
<accession>A0A1H7USU5</accession>
<dbReference type="EMBL" id="FOAD01000014">
    <property type="protein sequence ID" value="SEL99728.1"/>
    <property type="molecule type" value="Genomic_DNA"/>
</dbReference>
<protein>
    <submittedName>
        <fullName evidence="2">Uncharacterized protein</fullName>
    </submittedName>
</protein>
<proteinExistence type="predicted"/>
<reference evidence="2 3" key="1">
    <citation type="submission" date="2016-10" db="EMBL/GenBank/DDBJ databases">
        <authorList>
            <person name="de Groot N.N."/>
        </authorList>
    </citation>
    <scope>NUCLEOTIDE SEQUENCE [LARGE SCALE GENOMIC DNA]</scope>
    <source>
        <strain evidence="2 3">CDM_5</strain>
    </source>
</reference>
<feature type="compositionally biased region" description="Polar residues" evidence="1">
    <location>
        <begin position="217"/>
        <end position="232"/>
    </location>
</feature>
<dbReference type="PROSITE" id="PS51318">
    <property type="entry name" value="TAT"/>
    <property type="match status" value="1"/>
</dbReference>
<dbReference type="Proteomes" id="UP000183894">
    <property type="component" value="Unassembled WGS sequence"/>
</dbReference>